<gene>
    <name evidence="2" type="ORF">DVH29_14720</name>
</gene>
<organism evidence="2 3">
    <name type="scientific">Pelagibacterium lacus</name>
    <dbReference type="NCBI Taxonomy" id="2282655"/>
    <lineage>
        <taxon>Bacteria</taxon>
        <taxon>Pseudomonadati</taxon>
        <taxon>Pseudomonadota</taxon>
        <taxon>Alphaproteobacteria</taxon>
        <taxon>Hyphomicrobiales</taxon>
        <taxon>Devosiaceae</taxon>
        <taxon>Pelagibacterium</taxon>
    </lineage>
</organism>
<dbReference type="PANTHER" id="PTHR33376">
    <property type="match status" value="1"/>
</dbReference>
<evidence type="ECO:0000256" key="1">
    <source>
        <dbReference type="ARBA" id="ARBA00022729"/>
    </source>
</evidence>
<dbReference type="EMBL" id="QQNH01000033">
    <property type="protein sequence ID" value="RDE07812.1"/>
    <property type="molecule type" value="Genomic_DNA"/>
</dbReference>
<dbReference type="CDD" id="cd13666">
    <property type="entry name" value="PBP2_TRAP_DctP_like_1"/>
    <property type="match status" value="1"/>
</dbReference>
<name>A0A369W3G2_9HYPH</name>
<evidence type="ECO:0008006" key="4">
    <source>
        <dbReference type="Google" id="ProtNLM"/>
    </source>
</evidence>
<dbReference type="InterPro" id="IPR038404">
    <property type="entry name" value="TRAP_DctP_sf"/>
</dbReference>
<protein>
    <recommendedName>
        <fullName evidence="4">C4-dicarboxylate ABC transporter substrate-binding protein</fullName>
    </recommendedName>
</protein>
<comment type="caution">
    <text evidence="2">The sequence shown here is derived from an EMBL/GenBank/DDBJ whole genome shotgun (WGS) entry which is preliminary data.</text>
</comment>
<reference evidence="3" key="1">
    <citation type="submission" date="2018-07" db="EMBL/GenBank/DDBJ databases">
        <authorList>
            <person name="Liu B.-T."/>
            <person name="Du Z."/>
        </authorList>
    </citation>
    <scope>NUCLEOTIDE SEQUENCE [LARGE SCALE GENOMIC DNA]</scope>
    <source>
        <strain evidence="3">XYN52</strain>
    </source>
</reference>
<dbReference type="GO" id="GO:0055085">
    <property type="term" value="P:transmembrane transport"/>
    <property type="evidence" value="ECO:0007669"/>
    <property type="project" value="InterPro"/>
</dbReference>
<evidence type="ECO:0000313" key="2">
    <source>
        <dbReference type="EMBL" id="RDE07812.1"/>
    </source>
</evidence>
<accession>A0A369W3G2</accession>
<dbReference type="AlphaFoldDB" id="A0A369W3G2"/>
<sequence>MKQVAIAALLALGVGSHAYGETINITVGAGSPPTIPAIVALKEHFIPEVERRLREEAPDIEIQWNEVYGGSLVNLTSTMQGIEDGIVDMGVFFYQFEEAKLPLHQVTAMAPFGTPDPLQMVEIIEAIQERVPTFNEMWGDYNQVHIASGPSSSWELFTKFPVEKFEDLAGRRIGASGVSANYLVGTGAVVIDSVMTEGYNAMVTGLYEGYPATIGLAFPYKFHQVAEYGTLTGFGSVLSGALTMNKDKWDSMPEVVQQIFLEVGRGWSRAYAQVEIDRVDQFRAQMEDEGAQITALSEQERARWANALPEIGKNWAAGLDARGLPGTEVLQTYMEELRNRGVDLPRQWDQ</sequence>
<dbReference type="RefSeq" id="WP_114646948.1">
    <property type="nucleotide sequence ID" value="NZ_QQNH01000033.1"/>
</dbReference>
<proteinExistence type="predicted"/>
<dbReference type="OrthoDB" id="8678862at2"/>
<evidence type="ECO:0000313" key="3">
    <source>
        <dbReference type="Proteomes" id="UP000253759"/>
    </source>
</evidence>
<dbReference type="Proteomes" id="UP000253759">
    <property type="component" value="Unassembled WGS sequence"/>
</dbReference>
<dbReference type="Pfam" id="PF03480">
    <property type="entry name" value="DctP"/>
    <property type="match status" value="1"/>
</dbReference>
<dbReference type="InterPro" id="IPR018389">
    <property type="entry name" value="DctP_fam"/>
</dbReference>
<dbReference type="Gene3D" id="3.40.190.170">
    <property type="entry name" value="Bacterial extracellular solute-binding protein, family 7"/>
    <property type="match status" value="1"/>
</dbReference>
<dbReference type="NCBIfam" id="NF037995">
    <property type="entry name" value="TRAP_S1"/>
    <property type="match status" value="1"/>
</dbReference>
<keyword evidence="1" id="KW-0732">Signal</keyword>
<keyword evidence="3" id="KW-1185">Reference proteome</keyword>
<dbReference type="PANTHER" id="PTHR33376:SF15">
    <property type="entry name" value="BLL6794 PROTEIN"/>
    <property type="match status" value="1"/>
</dbReference>